<dbReference type="RefSeq" id="WP_277579420.1">
    <property type="nucleotide sequence ID" value="NZ_JANRMI010000005.1"/>
</dbReference>
<dbReference type="InterPro" id="IPR036043">
    <property type="entry name" value="Phosphoglycerate_kinase_sf"/>
</dbReference>
<dbReference type="PRINTS" id="PR00477">
    <property type="entry name" value="PHGLYCKINASE"/>
</dbReference>
<comment type="subcellular location">
    <subcellularLocation>
        <location evidence="8">Cytoplasm</location>
    </subcellularLocation>
</comment>
<protein>
    <recommendedName>
        <fullName evidence="3 8">Phosphoglycerate kinase</fullName>
        <ecNumber evidence="3 8">2.7.2.3</ecNumber>
    </recommendedName>
</protein>
<dbReference type="SUPFAM" id="SSF53748">
    <property type="entry name" value="Phosphoglycerate kinase"/>
    <property type="match status" value="1"/>
</dbReference>
<keyword evidence="8" id="KW-0324">Glycolysis</keyword>
<name>A0ABT6DMV3_9BACT</name>
<evidence type="ECO:0000313" key="10">
    <source>
        <dbReference type="EMBL" id="MDG0817944.1"/>
    </source>
</evidence>
<evidence type="ECO:0000256" key="9">
    <source>
        <dbReference type="RuleBase" id="RU000532"/>
    </source>
</evidence>
<accession>A0ABT6DMV3</accession>
<comment type="caution">
    <text evidence="10">The sequence shown here is derived from an EMBL/GenBank/DDBJ whole genome shotgun (WGS) entry which is preliminary data.</text>
</comment>
<feature type="binding site" evidence="8">
    <location>
        <position position="45"/>
    </location>
    <ligand>
        <name>substrate</name>
    </ligand>
</feature>
<feature type="binding site" evidence="8">
    <location>
        <begin position="68"/>
        <end position="71"/>
    </location>
    <ligand>
        <name>substrate</name>
    </ligand>
</feature>
<sequence length="407" mass="43858">MAIIAPLGLKGIKTVRDFELEGKVVFLRLDLNVPMANGKITDENRITASLPTIQYCMEKGAKIVMASHLGRPKSKEDKEFSLEPVAKRLQELLNAEVILVEEPDSDAPVHLLPSLKKNQLILLENVRFEEGETKDSIEFAQKIANYAEIYINDAFGASHRAHATIHALPSVMKEKGIGFLIEKEINMLDSLLVNPKRPYIAVMGGAKVSDKIAVIERLMDVVDGFVIGGAMAYTFLKGQGLAVGKSLVEADKVKFAKEMIERIEARDKTILLPVDHVAAKAFNDVASAHVTRDVVIPEDEMGLDIGPQTIRNYSAALKSAGTIFWNGPMGVFENPAFAKGTFGVAQAIADNAEATKIVGGGDSAAAAEASGLAGKMTHISTGGGASLEYLQGDKLPGLEILRTRIRG</sequence>
<dbReference type="InterPro" id="IPR001576">
    <property type="entry name" value="Phosphoglycerate_kinase"/>
</dbReference>
<dbReference type="HAMAP" id="MF_00145">
    <property type="entry name" value="Phosphoglyc_kinase"/>
    <property type="match status" value="1"/>
</dbReference>
<comment type="catalytic activity">
    <reaction evidence="1 8 9">
        <text>(2R)-3-phosphoglycerate + ATP = (2R)-3-phospho-glyceroyl phosphate + ADP</text>
        <dbReference type="Rhea" id="RHEA:14801"/>
        <dbReference type="ChEBI" id="CHEBI:30616"/>
        <dbReference type="ChEBI" id="CHEBI:57604"/>
        <dbReference type="ChEBI" id="CHEBI:58272"/>
        <dbReference type="ChEBI" id="CHEBI:456216"/>
        <dbReference type="EC" id="2.7.2.3"/>
    </reaction>
</comment>
<gene>
    <name evidence="8" type="primary">pgk</name>
    <name evidence="10" type="ORF">NWE73_16295</name>
</gene>
<dbReference type="InterPro" id="IPR015911">
    <property type="entry name" value="Phosphoglycerate_kinase_CS"/>
</dbReference>
<evidence type="ECO:0000256" key="2">
    <source>
        <dbReference type="ARBA" id="ARBA00008982"/>
    </source>
</evidence>
<keyword evidence="11" id="KW-1185">Reference proteome</keyword>
<dbReference type="Proteomes" id="UP001152321">
    <property type="component" value="Unassembled WGS sequence"/>
</dbReference>
<feature type="binding site" evidence="8">
    <location>
        <position position="160"/>
    </location>
    <ligand>
        <name>substrate</name>
    </ligand>
</feature>
<feature type="binding site" evidence="8">
    <location>
        <begin position="30"/>
        <end position="32"/>
    </location>
    <ligand>
        <name>substrate</name>
    </ligand>
</feature>
<dbReference type="PIRSF" id="PIRSF000724">
    <property type="entry name" value="Pgk"/>
    <property type="match status" value="1"/>
</dbReference>
<evidence type="ECO:0000256" key="4">
    <source>
        <dbReference type="ARBA" id="ARBA00022679"/>
    </source>
</evidence>
<keyword evidence="5 8" id="KW-0547">Nucleotide-binding</keyword>
<dbReference type="Gene3D" id="3.40.50.1260">
    <property type="entry name" value="Phosphoglycerate kinase, N-terminal domain"/>
    <property type="match status" value="2"/>
</dbReference>
<feature type="binding site" evidence="8">
    <location>
        <position position="127"/>
    </location>
    <ligand>
        <name>substrate</name>
    </ligand>
</feature>
<dbReference type="EMBL" id="JANRMI010000005">
    <property type="protein sequence ID" value="MDG0817944.1"/>
    <property type="molecule type" value="Genomic_DNA"/>
</dbReference>
<dbReference type="PROSITE" id="PS00111">
    <property type="entry name" value="PGLYCERATE_KINASE"/>
    <property type="match status" value="1"/>
</dbReference>
<dbReference type="EC" id="2.7.2.3" evidence="3 8"/>
<proteinExistence type="inferred from homology"/>
<feature type="binding site" evidence="8">
    <location>
        <position position="302"/>
    </location>
    <ligand>
        <name>ATP</name>
        <dbReference type="ChEBI" id="CHEBI:30616"/>
    </ligand>
</feature>
<evidence type="ECO:0000256" key="3">
    <source>
        <dbReference type="ARBA" id="ARBA00013061"/>
    </source>
</evidence>
<evidence type="ECO:0000256" key="5">
    <source>
        <dbReference type="ARBA" id="ARBA00022741"/>
    </source>
</evidence>
<feature type="binding site" evidence="8">
    <location>
        <position position="333"/>
    </location>
    <ligand>
        <name>ATP</name>
        <dbReference type="ChEBI" id="CHEBI:30616"/>
    </ligand>
</feature>
<dbReference type="GO" id="GO:0016301">
    <property type="term" value="F:kinase activity"/>
    <property type="evidence" value="ECO:0007669"/>
    <property type="project" value="UniProtKB-KW"/>
</dbReference>
<dbReference type="InterPro" id="IPR015824">
    <property type="entry name" value="Phosphoglycerate_kinase_N"/>
</dbReference>
<evidence type="ECO:0000256" key="6">
    <source>
        <dbReference type="ARBA" id="ARBA00022777"/>
    </source>
</evidence>
<keyword evidence="4 8" id="KW-0808">Transferase</keyword>
<feature type="binding site" evidence="8">
    <location>
        <begin position="360"/>
        <end position="363"/>
    </location>
    <ligand>
        <name>ATP</name>
        <dbReference type="ChEBI" id="CHEBI:30616"/>
    </ligand>
</feature>
<comment type="pathway">
    <text evidence="8">Carbohydrate degradation; glycolysis; pyruvate from D-glyceraldehyde 3-phosphate: step 2/5.</text>
</comment>
<dbReference type="PANTHER" id="PTHR11406">
    <property type="entry name" value="PHOSPHOGLYCERATE KINASE"/>
    <property type="match status" value="1"/>
</dbReference>
<keyword evidence="7 8" id="KW-0067">ATP-binding</keyword>
<feature type="binding site" evidence="8">
    <location>
        <position position="211"/>
    </location>
    <ligand>
        <name>ATP</name>
        <dbReference type="ChEBI" id="CHEBI:30616"/>
    </ligand>
</feature>
<dbReference type="PANTHER" id="PTHR11406:SF23">
    <property type="entry name" value="PHOSPHOGLYCERATE KINASE 1, CHLOROPLASTIC-RELATED"/>
    <property type="match status" value="1"/>
</dbReference>
<keyword evidence="6 8" id="KW-0418">Kinase</keyword>
<organism evidence="10 11">
    <name type="scientific">Bdellovibrio svalbardensis</name>
    <dbReference type="NCBI Taxonomy" id="2972972"/>
    <lineage>
        <taxon>Bacteria</taxon>
        <taxon>Pseudomonadati</taxon>
        <taxon>Bdellovibrionota</taxon>
        <taxon>Bdellovibrionia</taxon>
        <taxon>Bdellovibrionales</taxon>
        <taxon>Pseudobdellovibrionaceae</taxon>
        <taxon>Bdellovibrio</taxon>
    </lineage>
</organism>
<evidence type="ECO:0000256" key="1">
    <source>
        <dbReference type="ARBA" id="ARBA00000642"/>
    </source>
</evidence>
<dbReference type="Pfam" id="PF00162">
    <property type="entry name" value="PGK"/>
    <property type="match status" value="1"/>
</dbReference>
<reference evidence="10" key="1">
    <citation type="submission" date="2022-08" db="EMBL/GenBank/DDBJ databases">
        <title>Novel Bdellovibrio Species Isolated from Svalbard: Designation Bdellovibrio svalbardensis.</title>
        <authorList>
            <person name="Mitchell R.J."/>
            <person name="Choi S.Y."/>
        </authorList>
    </citation>
    <scope>NUCLEOTIDE SEQUENCE</scope>
    <source>
        <strain evidence="10">PAP01</strain>
    </source>
</reference>
<keyword evidence="8" id="KW-0963">Cytoplasm</keyword>
<evidence type="ECO:0000256" key="8">
    <source>
        <dbReference type="HAMAP-Rule" id="MF_00145"/>
    </source>
</evidence>
<evidence type="ECO:0000256" key="7">
    <source>
        <dbReference type="ARBA" id="ARBA00022840"/>
    </source>
</evidence>
<evidence type="ECO:0000313" key="11">
    <source>
        <dbReference type="Proteomes" id="UP001152321"/>
    </source>
</evidence>
<comment type="subunit">
    <text evidence="8">Monomer.</text>
</comment>
<comment type="similarity">
    <text evidence="2 8 9">Belongs to the phosphoglycerate kinase family.</text>
</comment>